<sequence length="67" mass="7450">ASGFSLSNVTLKVYDILGREVSTLVNKQQRQGTYEVKFDASSMPSGIYIYKLSAGEFISARKMILLK</sequence>
<dbReference type="NCBIfam" id="TIGR04183">
    <property type="entry name" value="Por_Secre_tail"/>
    <property type="match status" value="1"/>
</dbReference>
<dbReference type="Pfam" id="PF18962">
    <property type="entry name" value="Por_Secre_tail"/>
    <property type="match status" value="1"/>
</dbReference>
<dbReference type="Gene3D" id="2.60.40.4070">
    <property type="match status" value="1"/>
</dbReference>
<dbReference type="EMBL" id="UOGD01000443">
    <property type="protein sequence ID" value="VAX29274.1"/>
    <property type="molecule type" value="Genomic_DNA"/>
</dbReference>
<evidence type="ECO:0000259" key="1">
    <source>
        <dbReference type="Pfam" id="PF18962"/>
    </source>
</evidence>
<name>A0A3B1CZ92_9ZZZZ</name>
<reference evidence="2" key="1">
    <citation type="submission" date="2018-06" db="EMBL/GenBank/DDBJ databases">
        <authorList>
            <person name="Zhirakovskaya E."/>
        </authorList>
    </citation>
    <scope>NUCLEOTIDE SEQUENCE</scope>
</reference>
<gene>
    <name evidence="2" type="ORF">MNBD_IGNAVI01-1803</name>
</gene>
<dbReference type="AlphaFoldDB" id="A0A3B1CZ92"/>
<dbReference type="InterPro" id="IPR026444">
    <property type="entry name" value="Secre_tail"/>
</dbReference>
<protein>
    <recommendedName>
        <fullName evidence="1">Secretion system C-terminal sorting domain-containing protein</fullName>
    </recommendedName>
</protein>
<feature type="non-terminal residue" evidence="2">
    <location>
        <position position="1"/>
    </location>
</feature>
<feature type="domain" description="Secretion system C-terminal sorting" evidence="1">
    <location>
        <begin position="6"/>
        <end position="64"/>
    </location>
</feature>
<evidence type="ECO:0000313" key="2">
    <source>
        <dbReference type="EMBL" id="VAX29274.1"/>
    </source>
</evidence>
<accession>A0A3B1CZ92</accession>
<organism evidence="2">
    <name type="scientific">hydrothermal vent metagenome</name>
    <dbReference type="NCBI Taxonomy" id="652676"/>
    <lineage>
        <taxon>unclassified sequences</taxon>
        <taxon>metagenomes</taxon>
        <taxon>ecological metagenomes</taxon>
    </lineage>
</organism>
<proteinExistence type="predicted"/>